<dbReference type="STRING" id="228959.SAMN05421797_10743"/>
<dbReference type="AlphaFoldDB" id="A0A1N6YL88"/>
<evidence type="ECO:0000313" key="3">
    <source>
        <dbReference type="Proteomes" id="UP000186953"/>
    </source>
</evidence>
<sequence length="415" mass="46665">MMKIFTQQFGFIMLFFYTAILAAQENVQTIGELPSAVFETSGLLYFNGNLITHNDSGNEAILYELDTLTLAIQRRVTIHNINNIDWEAIAQDEDYIYIGDFGNNVGIRTDLAVHRILKEAYVSSNSVSAETINFSYEDQQDFENTGNSDWDAEAFFVIDDKIVVLTKQWQSFGSVAYEFSKFPGTHVASRVGAINDVGLITDASYDTESNRLVVIGYSSILSPFVGMVEHFNFNAVFEGYKQRSLGLNFIQAEGITQTGSESYFFSSEYYARQTPTIESASRLFSFQIPYVETEEPEAPEEPEHPENPEETETPENPEIPENPDGSLLPETPGNAAQDDTLIIFRDLTTSRYYYSIATDKTVFGQVIYDVSGKEVWQNTGDIEKKGIISHHLKSSIYYLALFLEDGVIATSFAVY</sequence>
<gene>
    <name evidence="2" type="ORF">SAMN05421797_10743</name>
</gene>
<evidence type="ECO:0008006" key="4">
    <source>
        <dbReference type="Google" id="ProtNLM"/>
    </source>
</evidence>
<evidence type="ECO:0000256" key="1">
    <source>
        <dbReference type="SAM" id="MobiDB-lite"/>
    </source>
</evidence>
<evidence type="ECO:0000313" key="2">
    <source>
        <dbReference type="EMBL" id="SIR15327.1"/>
    </source>
</evidence>
<dbReference type="Proteomes" id="UP000186953">
    <property type="component" value="Unassembled WGS sequence"/>
</dbReference>
<organism evidence="2 3">
    <name type="scientific">Maribacter ulvicola</name>
    <dbReference type="NCBI Taxonomy" id="228959"/>
    <lineage>
        <taxon>Bacteria</taxon>
        <taxon>Pseudomonadati</taxon>
        <taxon>Bacteroidota</taxon>
        <taxon>Flavobacteriia</taxon>
        <taxon>Flavobacteriales</taxon>
        <taxon>Flavobacteriaceae</taxon>
        <taxon>Maribacter</taxon>
    </lineage>
</organism>
<accession>A0A1N6YL88</accession>
<dbReference type="EMBL" id="FTMA01000007">
    <property type="protein sequence ID" value="SIR15327.1"/>
    <property type="molecule type" value="Genomic_DNA"/>
</dbReference>
<protein>
    <recommendedName>
        <fullName evidence="4">Por secretion system C-terminal sorting domain-containing protein</fullName>
    </recommendedName>
</protein>
<reference evidence="3" key="1">
    <citation type="submission" date="2017-01" db="EMBL/GenBank/DDBJ databases">
        <authorList>
            <person name="Varghese N."/>
            <person name="Submissions S."/>
        </authorList>
    </citation>
    <scope>NUCLEOTIDE SEQUENCE [LARGE SCALE GENOMIC DNA]</scope>
    <source>
        <strain evidence="3">DSM 15366</strain>
    </source>
</reference>
<keyword evidence="3" id="KW-1185">Reference proteome</keyword>
<feature type="region of interest" description="Disordered" evidence="1">
    <location>
        <begin position="293"/>
        <end position="334"/>
    </location>
</feature>
<name>A0A1N6YL88_9FLAO</name>
<proteinExistence type="predicted"/>